<accession>A0A977L3H1</accession>
<dbReference type="EMBL" id="CP073041">
    <property type="protein sequence ID" value="UXE63390.1"/>
    <property type="molecule type" value="Genomic_DNA"/>
</dbReference>
<protein>
    <submittedName>
        <fullName evidence="1">DUF29 domain-containing protein</fullName>
    </submittedName>
</protein>
<dbReference type="AlphaFoldDB" id="A0A977L3H1"/>
<sequence>MITQTDYALWLDNTIGLLQRKKYDSVDWENLIEEIEQLGRSQRRELRNRLTTMLEHCLKLYYSNYNLDYRGWSETIKRSQRELKELLEESPSLKQYWDEIFLDCYSKALESLRENRDYQSFPFPDNCPFSQEISRILTQSFYRES</sequence>
<dbReference type="KEGG" id="wna:KA717_12580"/>
<name>A0A977L3H1_9CYAN</name>
<gene>
    <name evidence="1" type="ORF">KA717_12580</name>
</gene>
<dbReference type="Pfam" id="PF01724">
    <property type="entry name" value="DUF29"/>
    <property type="match status" value="1"/>
</dbReference>
<dbReference type="Proteomes" id="UP001065613">
    <property type="component" value="Chromosome"/>
</dbReference>
<reference evidence="1" key="1">
    <citation type="submission" date="2021-04" db="EMBL/GenBank/DDBJ databases">
        <title>Genome sequence of Woronichinia naegeliana from Washington state freshwater lake bloom.</title>
        <authorList>
            <person name="Dreher T.W."/>
        </authorList>
    </citation>
    <scope>NUCLEOTIDE SEQUENCE</scope>
    <source>
        <strain evidence="1">WA131</strain>
    </source>
</reference>
<evidence type="ECO:0000313" key="1">
    <source>
        <dbReference type="EMBL" id="UXE63390.1"/>
    </source>
</evidence>
<proteinExistence type="predicted"/>
<organism evidence="1">
    <name type="scientific">Woronichinia naegeliana WA131</name>
    <dbReference type="NCBI Taxonomy" id="2824559"/>
    <lineage>
        <taxon>Bacteria</taxon>
        <taxon>Bacillati</taxon>
        <taxon>Cyanobacteriota</taxon>
        <taxon>Cyanophyceae</taxon>
        <taxon>Synechococcales</taxon>
        <taxon>Coelosphaeriaceae</taxon>
        <taxon>Woronichinia</taxon>
    </lineage>
</organism>
<dbReference type="Gene3D" id="1.20.1220.20">
    <property type="entry name" value="Uncharcterised protein PF01724"/>
    <property type="match status" value="1"/>
</dbReference>
<dbReference type="InterPro" id="IPR002636">
    <property type="entry name" value="DUF29"/>
</dbReference>
<dbReference type="PANTHER" id="PTHR34235">
    <property type="entry name" value="SLR1203 PROTEIN-RELATED"/>
    <property type="match status" value="1"/>
</dbReference>